<dbReference type="Proteomes" id="UP000694920">
    <property type="component" value="Unplaced"/>
</dbReference>
<dbReference type="GO" id="GO:0008080">
    <property type="term" value="F:N-acetyltransferase activity"/>
    <property type="evidence" value="ECO:0007669"/>
    <property type="project" value="UniProtKB-ARBA"/>
</dbReference>
<evidence type="ECO:0000259" key="4">
    <source>
        <dbReference type="PROSITE" id="PS51186"/>
    </source>
</evidence>
<name>A0AAJ7CG99_CEPCN</name>
<dbReference type="AlphaFoldDB" id="A0AAJ7CG99"/>
<dbReference type="InterPro" id="IPR016181">
    <property type="entry name" value="Acyl_CoA_acyltransferase"/>
</dbReference>
<keyword evidence="2" id="KW-0808">Transferase</keyword>
<dbReference type="InterPro" id="IPR000182">
    <property type="entry name" value="GNAT_dom"/>
</dbReference>
<dbReference type="KEGG" id="ccin:107274818"/>
<evidence type="ECO:0000256" key="3">
    <source>
        <dbReference type="ARBA" id="ARBA00023315"/>
    </source>
</evidence>
<dbReference type="FunFam" id="3.40.630.30:FF:000064">
    <property type="entry name" value="GNAT family acetyltransferase"/>
    <property type="match status" value="1"/>
</dbReference>
<dbReference type="RefSeq" id="XP_015609848.1">
    <property type="nucleotide sequence ID" value="XM_015754362.2"/>
</dbReference>
<feature type="domain" description="N-acetyltransferase" evidence="4">
    <location>
        <begin position="4"/>
        <end position="161"/>
    </location>
</feature>
<dbReference type="SUPFAM" id="SSF55729">
    <property type="entry name" value="Acyl-CoA N-acyltransferases (Nat)"/>
    <property type="match status" value="1"/>
</dbReference>
<organism evidence="5 6">
    <name type="scientific">Cephus cinctus</name>
    <name type="common">Wheat stem sawfly</name>
    <dbReference type="NCBI Taxonomy" id="211228"/>
    <lineage>
        <taxon>Eukaryota</taxon>
        <taxon>Metazoa</taxon>
        <taxon>Ecdysozoa</taxon>
        <taxon>Arthropoda</taxon>
        <taxon>Hexapoda</taxon>
        <taxon>Insecta</taxon>
        <taxon>Pterygota</taxon>
        <taxon>Neoptera</taxon>
        <taxon>Endopterygota</taxon>
        <taxon>Hymenoptera</taxon>
        <taxon>Cephoidea</taxon>
        <taxon>Cephidae</taxon>
        <taxon>Cephus</taxon>
    </lineage>
</organism>
<reference evidence="6" key="1">
    <citation type="submission" date="2025-08" db="UniProtKB">
        <authorList>
            <consortium name="RefSeq"/>
        </authorList>
    </citation>
    <scope>IDENTIFICATION</scope>
</reference>
<dbReference type="Pfam" id="PF00583">
    <property type="entry name" value="Acetyltransf_1"/>
    <property type="match status" value="1"/>
</dbReference>
<dbReference type="PANTHER" id="PTHR10545:SF29">
    <property type="entry name" value="GH14572P-RELATED"/>
    <property type="match status" value="1"/>
</dbReference>
<dbReference type="Gene3D" id="3.40.630.30">
    <property type="match status" value="1"/>
</dbReference>
<dbReference type="InterPro" id="IPR051016">
    <property type="entry name" value="Diverse_Substrate_AcTransf"/>
</dbReference>
<comment type="similarity">
    <text evidence="1">Belongs to the acetyltransferase family.</text>
</comment>
<evidence type="ECO:0000256" key="2">
    <source>
        <dbReference type="ARBA" id="ARBA00022679"/>
    </source>
</evidence>
<evidence type="ECO:0000313" key="6">
    <source>
        <dbReference type="RefSeq" id="XP_015609848.1"/>
    </source>
</evidence>
<keyword evidence="3" id="KW-0012">Acyltransferase</keyword>
<protein>
    <submittedName>
        <fullName evidence="6">Diamine acetyltransferase 2 isoform X1</fullName>
    </submittedName>
</protein>
<proteinExistence type="inferred from homology"/>
<gene>
    <name evidence="6" type="primary">LOC107274818</name>
</gene>
<keyword evidence="5" id="KW-1185">Reference proteome</keyword>
<evidence type="ECO:0000313" key="5">
    <source>
        <dbReference type="Proteomes" id="UP000694920"/>
    </source>
</evidence>
<dbReference type="PANTHER" id="PTHR10545">
    <property type="entry name" value="DIAMINE N-ACETYLTRANSFERASE"/>
    <property type="match status" value="1"/>
</dbReference>
<dbReference type="PROSITE" id="PS51186">
    <property type="entry name" value="GNAT"/>
    <property type="match status" value="1"/>
</dbReference>
<sequence length="163" mass="18786">MEGIQIREAKREDCKAIRDLIQELADFEKMPDGPKIDAKALEEDGFNSDRPLFYCYVATASERIIGYTVYYYTYSTWNGKAMYLEDLYVLPEFRKKHVGSSLFKTVVKKAADSNCCRLDFAVLNWNPAREFYKSMGAVDLTEKDGWHHFSLENVALKKLAAVK</sequence>
<accession>A0AAJ7CG99</accession>
<dbReference type="CDD" id="cd04301">
    <property type="entry name" value="NAT_SF"/>
    <property type="match status" value="1"/>
</dbReference>
<dbReference type="GeneID" id="107274818"/>
<evidence type="ECO:0000256" key="1">
    <source>
        <dbReference type="ARBA" id="ARBA00008694"/>
    </source>
</evidence>